<evidence type="ECO:0000256" key="2">
    <source>
        <dbReference type="ARBA" id="ARBA00022737"/>
    </source>
</evidence>
<name>A0A558DGU6_9PSEU</name>
<dbReference type="SUPFAM" id="SSF50960">
    <property type="entry name" value="TolB, C-terminal domain"/>
    <property type="match status" value="1"/>
</dbReference>
<dbReference type="Proteomes" id="UP000320011">
    <property type="component" value="Unassembled WGS sequence"/>
</dbReference>
<reference evidence="6 7" key="1">
    <citation type="submission" date="2019-07" db="EMBL/GenBank/DDBJ databases">
        <authorList>
            <person name="Duangmal K."/>
            <person name="Teo W.F.A."/>
        </authorList>
    </citation>
    <scope>NUCLEOTIDE SEQUENCE [LARGE SCALE GENOMIC DNA]</scope>
    <source>
        <strain evidence="6 7">TBRC 6029</strain>
    </source>
</reference>
<dbReference type="InterPro" id="IPR011600">
    <property type="entry name" value="Pept_C14_caspase"/>
</dbReference>
<dbReference type="InterPro" id="IPR049052">
    <property type="entry name" value="nSTAND1"/>
</dbReference>
<dbReference type="EMBL" id="VJWX01000026">
    <property type="protein sequence ID" value="TVT60113.1"/>
    <property type="molecule type" value="Genomic_DNA"/>
</dbReference>
<dbReference type="PRINTS" id="PR00320">
    <property type="entry name" value="GPROTEINBRPT"/>
</dbReference>
<feature type="repeat" description="WD" evidence="3">
    <location>
        <begin position="1112"/>
        <end position="1136"/>
    </location>
</feature>
<dbReference type="InterPro" id="IPR029030">
    <property type="entry name" value="Caspase-like_dom_sf"/>
</dbReference>
<protein>
    <submittedName>
        <fullName evidence="6">Uncharacterized protein</fullName>
    </submittedName>
</protein>
<dbReference type="OrthoDB" id="192618at2"/>
<sequence>MPEERTSLALDLPGSRALIVGTGRHAEGSRLPDVPAVGRTVPRLKRTLVDRCGMRHVTSRVDPAGPKEFLRLLVDEATAAEDVFLFYYVGHGLIGPGNELYLATQATEDEGIGLAVDALAYATVREALTECPARSIMVVLDCCFSGRAHGSFGTAVADAFELSHVRGSFLLSSASATEQALAPEGETYTAFSGELMRFLREGDSAEPRGLTADGAFRHLARSLPARGLPAPHRRAGDRAGELVLATNPAAASVTVRRSTIAGGSAEPSAETFCPYRGLAPFTAVDSGFFFGRDDLVAEVLTSLVEHQDAGPVAIVGRSGSGKSSLLQAGVLPAIRAGRLRIPGSRTWPQLIVKPGGHPLRVLANRLARGGAVPEGEIHDRVRDAPSQLADIVRDTLRRHAGDRDVPGGRLVLVVDQFEELFTLCADEGERRAFVQAITSAGRATDRTIPPLLVVLGIRADFYGHCMDYPELADALRDAQVPVRPLKPGQLREVIEKPAEAAGLTLEDGLVARLLQDLRLGREDTDQAGETLPLLSYALLATWQQREGTTLTLAGYEATGGIWQAVTRQADKTYEALNPAEQAATRPMLLRLVRLGEGTEDTRRRLDLTEVLTDPPGVQPGAVRAALDAFVAARLVTVADGTAEIAHEALLRAWPLLRQWIKDDRAELLRRQQLADAATAWDRGGREQARLYAGSRLDHAVGRYGDPVQRATLSPLEREFLDASIDTARRQARSRRRRRAGALLAALLIITGGTIAVQSGIYAQREHQAALDSQAEQSSKQLAAEADALRANDPAAALRLSLTAYRSAPTAEARSSLYASYITPYPTLLDQHKGAALGVAYAPNGAVVASAGQDDTVRLWTVAEAFHPAPAAILPVDSGALIAFSPDSGLLAAHTESQLVLWDVRDAAHPSQLAAVPLDRASYDPIRPAIAFAPDGATLATGTGDGTVQLWDVRDPHRPGIAATVAGDAQPVNDVAFGPDGILAVASNTMSAGENGGRVRLWDAHDPHHPAPRAEVTVNSAIALAFSGHVLASAGALGDVHEWDVTDPQHPRDFPGESTGSRDEDLLSVSFRPDGRGFVTAGAAGTVHFWTTGGTDGEVQAMDDVGGPAGFQAVAFGPDGRHLLTGGRDGKVELWSIPAPMPTGSVQDWLNGGTAFSADGKVLVTGDANNRGLGVGLWDVRNPPWSESQSRLPAPWVSGAFLGDGRTLLVRDEEGGLGLWDVSDARHPRAGATLPGGNVAADSSLLLAIASADRDTITLWDIRDIQHPAQVVTIPAGQASDGRSVRDPAQMWFLDPGILGVHHGDDLILWDVRDPLNPIRRGTISRGGSVYTYIRSRHLLAGKGPAGENNTQLWDLSNLDRPIGITDEALNQGHPSELNAVPETLFPVSGTIFAGVAQGSNLIQLWNTADPARPVVVDSLGVGDAPRQMSGSPDGQFLIGQASILLDRQRLWRVSGTDQPRIDDFAALPAGSEVVFRPDGRALATEIPSSSGGRSILSPGNDLFIVWPLGPDPLYQQLCTVIGGAATSDGWQKYLPHQFYRPACT</sequence>
<dbReference type="PROSITE" id="PS50294">
    <property type="entry name" value="WD_REPEATS_REGION"/>
    <property type="match status" value="3"/>
</dbReference>
<keyword evidence="7" id="KW-1185">Reference proteome</keyword>
<keyword evidence="1 3" id="KW-0853">WD repeat</keyword>
<dbReference type="Pfam" id="PF00400">
    <property type="entry name" value="WD40"/>
    <property type="match status" value="3"/>
</dbReference>
<evidence type="ECO:0000256" key="1">
    <source>
        <dbReference type="ARBA" id="ARBA00022574"/>
    </source>
</evidence>
<dbReference type="PANTHER" id="PTHR19879:SF9">
    <property type="entry name" value="TRANSCRIPTION INITIATION FACTOR TFIID SUBUNIT 5"/>
    <property type="match status" value="1"/>
</dbReference>
<dbReference type="Gene3D" id="3.40.50.1460">
    <property type="match status" value="1"/>
</dbReference>
<organism evidence="6 7">
    <name type="scientific">Amycolatopsis rhizosphaerae</name>
    <dbReference type="NCBI Taxonomy" id="2053003"/>
    <lineage>
        <taxon>Bacteria</taxon>
        <taxon>Bacillati</taxon>
        <taxon>Actinomycetota</taxon>
        <taxon>Actinomycetes</taxon>
        <taxon>Pseudonocardiales</taxon>
        <taxon>Pseudonocardiaceae</taxon>
        <taxon>Amycolatopsis</taxon>
    </lineage>
</organism>
<dbReference type="PROSITE" id="PS50082">
    <property type="entry name" value="WD_REPEATS_2"/>
    <property type="match status" value="3"/>
</dbReference>
<dbReference type="SUPFAM" id="SSF52540">
    <property type="entry name" value="P-loop containing nucleoside triphosphate hydrolases"/>
    <property type="match status" value="1"/>
</dbReference>
<dbReference type="GO" id="GO:0004197">
    <property type="term" value="F:cysteine-type endopeptidase activity"/>
    <property type="evidence" value="ECO:0007669"/>
    <property type="project" value="InterPro"/>
</dbReference>
<comment type="caution">
    <text evidence="6">The sequence shown here is derived from an EMBL/GenBank/DDBJ whole genome shotgun (WGS) entry which is preliminary data.</text>
</comment>
<dbReference type="SUPFAM" id="SSF50978">
    <property type="entry name" value="WD40 repeat-like"/>
    <property type="match status" value="2"/>
</dbReference>
<gene>
    <name evidence="6" type="ORF">FNH05_04865</name>
</gene>
<evidence type="ECO:0000313" key="6">
    <source>
        <dbReference type="EMBL" id="TVT60113.1"/>
    </source>
</evidence>
<dbReference type="Pfam" id="PF00656">
    <property type="entry name" value="Peptidase_C14"/>
    <property type="match status" value="1"/>
</dbReference>
<evidence type="ECO:0000256" key="3">
    <source>
        <dbReference type="PROSITE-ProRule" id="PRU00221"/>
    </source>
</evidence>
<evidence type="ECO:0000259" key="4">
    <source>
        <dbReference type="Pfam" id="PF00656"/>
    </source>
</evidence>
<dbReference type="InterPro" id="IPR027417">
    <property type="entry name" value="P-loop_NTPase"/>
</dbReference>
<dbReference type="PANTHER" id="PTHR19879">
    <property type="entry name" value="TRANSCRIPTION INITIATION FACTOR TFIID"/>
    <property type="match status" value="1"/>
</dbReference>
<dbReference type="InterPro" id="IPR036322">
    <property type="entry name" value="WD40_repeat_dom_sf"/>
</dbReference>
<evidence type="ECO:0000313" key="7">
    <source>
        <dbReference type="Proteomes" id="UP000320011"/>
    </source>
</evidence>
<dbReference type="SUPFAM" id="SSF63829">
    <property type="entry name" value="Calcium-dependent phosphotriesterase"/>
    <property type="match status" value="1"/>
</dbReference>
<dbReference type="InterPro" id="IPR020472">
    <property type="entry name" value="WD40_PAC1"/>
</dbReference>
<dbReference type="InterPro" id="IPR001680">
    <property type="entry name" value="WD40_rpt"/>
</dbReference>
<feature type="domain" description="Peptidase C14 caspase" evidence="4">
    <location>
        <begin position="68"/>
        <end position="204"/>
    </location>
</feature>
<feature type="repeat" description="WD" evidence="3">
    <location>
        <begin position="828"/>
        <end position="861"/>
    </location>
</feature>
<dbReference type="SMART" id="SM00320">
    <property type="entry name" value="WD40"/>
    <property type="match status" value="8"/>
</dbReference>
<keyword evidence="2" id="KW-0677">Repeat</keyword>
<feature type="repeat" description="WD" evidence="3">
    <location>
        <begin position="928"/>
        <end position="953"/>
    </location>
</feature>
<dbReference type="SUPFAM" id="SSF52129">
    <property type="entry name" value="Caspase-like"/>
    <property type="match status" value="1"/>
</dbReference>
<dbReference type="InterPro" id="IPR019775">
    <property type="entry name" value="WD40_repeat_CS"/>
</dbReference>
<dbReference type="RefSeq" id="WP_144586054.1">
    <property type="nucleotide sequence ID" value="NZ_VJWX01000026.1"/>
</dbReference>
<dbReference type="NCBIfam" id="NF047832">
    <property type="entry name" value="caspase_w_EACC1"/>
    <property type="match status" value="1"/>
</dbReference>
<dbReference type="InterPro" id="IPR015943">
    <property type="entry name" value="WD40/YVTN_repeat-like_dom_sf"/>
</dbReference>
<dbReference type="GO" id="GO:0006508">
    <property type="term" value="P:proteolysis"/>
    <property type="evidence" value="ECO:0007669"/>
    <property type="project" value="InterPro"/>
</dbReference>
<accession>A0A558DGU6</accession>
<evidence type="ECO:0000259" key="5">
    <source>
        <dbReference type="Pfam" id="PF20703"/>
    </source>
</evidence>
<reference evidence="6 7" key="2">
    <citation type="submission" date="2019-08" db="EMBL/GenBank/DDBJ databases">
        <title>Amycolatopsis acidicola sp. nov., isolated from peat swamp forest soil.</title>
        <authorList>
            <person name="Srisuk N."/>
        </authorList>
    </citation>
    <scope>NUCLEOTIDE SEQUENCE [LARGE SCALE GENOMIC DNA]</scope>
    <source>
        <strain evidence="6 7">TBRC 6029</strain>
    </source>
</reference>
<feature type="domain" description="Novel STAND NTPase 1" evidence="5">
    <location>
        <begin position="274"/>
        <end position="687"/>
    </location>
</feature>
<dbReference type="Gene3D" id="2.130.10.10">
    <property type="entry name" value="YVTN repeat-like/Quinoprotein amine dehydrogenase"/>
    <property type="match status" value="4"/>
</dbReference>
<dbReference type="PROSITE" id="PS00678">
    <property type="entry name" value="WD_REPEATS_1"/>
    <property type="match status" value="1"/>
</dbReference>
<dbReference type="Pfam" id="PF20703">
    <property type="entry name" value="nSTAND1"/>
    <property type="match status" value="1"/>
</dbReference>
<proteinExistence type="predicted"/>